<keyword evidence="2" id="KW-1185">Reference proteome</keyword>
<organism evidence="1 2">
    <name type="scientific">Oryza meyeriana var. granulata</name>
    <dbReference type="NCBI Taxonomy" id="110450"/>
    <lineage>
        <taxon>Eukaryota</taxon>
        <taxon>Viridiplantae</taxon>
        <taxon>Streptophyta</taxon>
        <taxon>Embryophyta</taxon>
        <taxon>Tracheophyta</taxon>
        <taxon>Spermatophyta</taxon>
        <taxon>Magnoliopsida</taxon>
        <taxon>Liliopsida</taxon>
        <taxon>Poales</taxon>
        <taxon>Poaceae</taxon>
        <taxon>BOP clade</taxon>
        <taxon>Oryzoideae</taxon>
        <taxon>Oryzeae</taxon>
        <taxon>Oryzinae</taxon>
        <taxon>Oryza</taxon>
        <taxon>Oryza meyeriana</taxon>
    </lineage>
</organism>
<comment type="caution">
    <text evidence="1">The sequence shown here is derived from an EMBL/GenBank/DDBJ whole genome shotgun (WGS) entry which is preliminary data.</text>
</comment>
<dbReference type="EMBL" id="SPHZ02000007">
    <property type="protein sequence ID" value="KAF0908568.1"/>
    <property type="molecule type" value="Genomic_DNA"/>
</dbReference>
<sequence length="96" mass="11173">MRHHAEYVRRSLDEMREGLEEVEQLFPELWPRSPWERAKEAIRRRRSAAKVAPLTADDEVITLGPALTRLFVSQGETQLLDEIASRNQAIRQQYAS</sequence>
<name>A0A6G1D775_9ORYZ</name>
<evidence type="ECO:0000313" key="2">
    <source>
        <dbReference type="Proteomes" id="UP000479710"/>
    </source>
</evidence>
<reference evidence="1 2" key="1">
    <citation type="submission" date="2019-11" db="EMBL/GenBank/DDBJ databases">
        <title>Whole genome sequence of Oryza granulata.</title>
        <authorList>
            <person name="Li W."/>
        </authorList>
    </citation>
    <scope>NUCLEOTIDE SEQUENCE [LARGE SCALE GENOMIC DNA]</scope>
    <source>
        <strain evidence="2">cv. Menghai</strain>
        <tissue evidence="1">Leaf</tissue>
    </source>
</reference>
<accession>A0A6G1D775</accession>
<dbReference type="Proteomes" id="UP000479710">
    <property type="component" value="Unassembled WGS sequence"/>
</dbReference>
<proteinExistence type="predicted"/>
<gene>
    <name evidence="1" type="ORF">E2562_026619</name>
</gene>
<dbReference type="AlphaFoldDB" id="A0A6G1D775"/>
<protein>
    <submittedName>
        <fullName evidence="1">Uncharacterized protein</fullName>
    </submittedName>
</protein>
<dbReference type="OrthoDB" id="710188at2759"/>
<evidence type="ECO:0000313" key="1">
    <source>
        <dbReference type="EMBL" id="KAF0908568.1"/>
    </source>
</evidence>